<dbReference type="AlphaFoldDB" id="A0AAN8W856"/>
<dbReference type="Proteomes" id="UP001370490">
    <property type="component" value="Unassembled WGS sequence"/>
</dbReference>
<feature type="region of interest" description="Disordered" evidence="1">
    <location>
        <begin position="990"/>
        <end position="1062"/>
    </location>
</feature>
<proteinExistence type="predicted"/>
<dbReference type="Pfam" id="PF07744">
    <property type="entry name" value="SPOC"/>
    <property type="match status" value="1"/>
</dbReference>
<dbReference type="GO" id="GO:0005634">
    <property type="term" value="C:nucleus"/>
    <property type="evidence" value="ECO:0007669"/>
    <property type="project" value="TreeGrafter"/>
</dbReference>
<dbReference type="GO" id="GO:0006351">
    <property type="term" value="P:DNA-templated transcription"/>
    <property type="evidence" value="ECO:0007669"/>
    <property type="project" value="TreeGrafter"/>
</dbReference>
<feature type="region of interest" description="Disordered" evidence="1">
    <location>
        <begin position="1112"/>
        <end position="1140"/>
    </location>
</feature>
<name>A0AAN8W856_9MAGN</name>
<evidence type="ECO:0000259" key="2">
    <source>
        <dbReference type="Pfam" id="PF07744"/>
    </source>
</evidence>
<accession>A0AAN8W856</accession>
<dbReference type="InterPro" id="IPR012921">
    <property type="entry name" value="SPOC_C"/>
</dbReference>
<keyword evidence="4" id="KW-1185">Reference proteome</keyword>
<evidence type="ECO:0000313" key="4">
    <source>
        <dbReference type="Proteomes" id="UP001370490"/>
    </source>
</evidence>
<dbReference type="CDD" id="cd21538">
    <property type="entry name" value="SPOC_TFIIS"/>
    <property type="match status" value="1"/>
</dbReference>
<protein>
    <submittedName>
        <fullName evidence="3">Spen-like protein SPOC, C-terminal</fullName>
    </submittedName>
</protein>
<comment type="caution">
    <text evidence="3">The sequence shown here is derived from an EMBL/GenBank/DDBJ whole genome shotgun (WGS) entry which is preliminary data.</text>
</comment>
<evidence type="ECO:0000313" key="3">
    <source>
        <dbReference type="EMBL" id="KAK6941698.1"/>
    </source>
</evidence>
<organism evidence="3 4">
    <name type="scientific">Dillenia turbinata</name>
    <dbReference type="NCBI Taxonomy" id="194707"/>
    <lineage>
        <taxon>Eukaryota</taxon>
        <taxon>Viridiplantae</taxon>
        <taxon>Streptophyta</taxon>
        <taxon>Embryophyta</taxon>
        <taxon>Tracheophyta</taxon>
        <taxon>Spermatophyta</taxon>
        <taxon>Magnoliopsida</taxon>
        <taxon>eudicotyledons</taxon>
        <taxon>Gunneridae</taxon>
        <taxon>Pentapetalae</taxon>
        <taxon>Dilleniales</taxon>
        <taxon>Dilleniaceae</taxon>
        <taxon>Dillenia</taxon>
    </lineage>
</organism>
<gene>
    <name evidence="3" type="ORF">RJ641_027075</name>
</gene>
<sequence length="1152" mass="126838">MRMWKHKQKVLADQMALQREALPSAYLEPMLLPPGSGVSGIDLIRKRKFAAIDQPGPTPESDTEYLQNKLNLQHEANALQGQNKQVNLPGLLLNQNFRVVEPVHIGHQGQADQFHGQKNLPEAWQTTARSKYKLPVETLNNSYLHLRGDEPMAKSPVAPESNKWLPQALISHSPTEKKQKAEVVPSHDLVIIGQKKQVLTGDLPMEVCDGLLEILHPLGSLLQNSIPLNTFIRNVDRKVVSNEFKRVNISADLEQSSQSIITAADDVLTMGNTSLRAFSCINQNDSCSSLLNKTHFRCAAAYVAAAECRNQNDPDPGDQEAKILTPIEGSVIEKIQPPSENTTKNHGSPASLVIGHGCINEQSQKINEAGKSLAQKLAPMAAEKLWEGSLQLNSTITVSVIAFYRSGEKMPDITWYESVEVKGKVRLEAFEKYIQDLPRSRNRSLMVISLCWKEGSSKTGLKGMKEVAKGYMKGERVGFAHLTSGSDIYICPQSDTIITILAKHGYYKGMAAVQENQDSLLGCVVWRRNQSSSLVERKCEKKTASTIEKPLYFSSDPSIPKVMEKNQSPPQPAKEAKANSIWSVESCKSREISNNNGTENMRSSAVQPEVGKSLVDVSASVAPSVKNSSSSLSVDFRSSEIPAVHNNLVGQAPGINGSESHRSGSAILSHADSLQHSKPAAAADDDLPEFDFRTACGTAPKPANDRVDMVAQKRRTSAGGIRKESVNLSVPIQQAVEVSNQSSKGVRVMKFSTDPTQRVPVPNKACHYECQFSPLPRVEEKHSVEARALMTSLPKAPVPPPGSPFDPIQRVTLQNKVYKHESRISPLPIVKENHSVEGGASVTSFTTAPMPPPRTLINSIQRVPLPNKVCENESRVPPLPIVEEKTCMEDRPPMKSLAPVPRPRSPIDPFWAPVPAPRSPFRKVPLPNKVCENESQIPPPPIVEEKTCVDGRPMKSLARALVPPPRSPFDPIWAPVPSPRSPFHPIQGVPLPNKVSERESQTWPLPVDEEKLPSGSSTQMRSFTGAPVPPPRCLFNEDDDDMPEWQPPGTEFHPQPVTQDSRLPTKFVPFEAPKSTSERLPASSGPLLQALFSTEGSPYSFTSRYPPTSSRYIRRVPSASMEHKGSVTLRPQTDSSDIKFPDRCTDSRVWWQ</sequence>
<dbReference type="PANTHER" id="PTHR11477">
    <property type="entry name" value="TRANSCRIPTION FACTOR S-II ZINC FINGER DOMAIN-CONTAINING PROTEIN"/>
    <property type="match status" value="1"/>
</dbReference>
<evidence type="ECO:0000256" key="1">
    <source>
        <dbReference type="SAM" id="MobiDB-lite"/>
    </source>
</evidence>
<feature type="domain" description="Spen paralogue and orthologue SPOC C-terminal" evidence="2">
    <location>
        <begin position="382"/>
        <end position="527"/>
    </location>
</feature>
<dbReference type="PANTHER" id="PTHR11477:SF37">
    <property type="entry name" value="SPEN PARALOGUE AND ORTHOLOGUE SPOC C-TERMINAL DOMAIN-CONTAINING PROTEIN"/>
    <property type="match status" value="1"/>
</dbReference>
<feature type="region of interest" description="Disordered" evidence="1">
    <location>
        <begin position="558"/>
        <end position="580"/>
    </location>
</feature>
<dbReference type="EMBL" id="JBAMMX010000004">
    <property type="protein sequence ID" value="KAK6941698.1"/>
    <property type="molecule type" value="Genomic_DNA"/>
</dbReference>
<reference evidence="3 4" key="1">
    <citation type="submission" date="2023-12" db="EMBL/GenBank/DDBJ databases">
        <title>A high-quality genome assembly for Dillenia turbinata (Dilleniales).</title>
        <authorList>
            <person name="Chanderbali A."/>
        </authorList>
    </citation>
    <scope>NUCLEOTIDE SEQUENCE [LARGE SCALE GENOMIC DNA]</scope>
    <source>
        <strain evidence="3">LSX21</strain>
        <tissue evidence="3">Leaf</tissue>
    </source>
</reference>